<dbReference type="AlphaFoldDB" id="A0A9Q1QLK4"/>
<dbReference type="Gene3D" id="3.30.565.10">
    <property type="entry name" value="Histidine kinase-like ATPase, C-terminal domain"/>
    <property type="match status" value="1"/>
</dbReference>
<name>A0A9Q1QLK4_9CARY</name>
<dbReference type="PANTHER" id="PTHR33566">
    <property type="entry name" value="EN/SPM-LIKE TRANSPOSON-RELATED"/>
    <property type="match status" value="1"/>
</dbReference>
<keyword evidence="2" id="KW-1185">Reference proteome</keyword>
<sequence>MWDLTPDTDLLAELPDEYTFETALADLIDNSLQAVWSNRDGERKLIRQSYMILYGYVEVKDDRVSIFDTGPGMDGGEENSIVKWGKVGASLHRSSKGLAVGGRAPYLMPYFGMFGYGGTYAAMHLGRHAIVSAKTKRSRKVYWLRLEREALLRRSGSSSNPNWKVEGGLRDPVVDEIEKSPHGSFTKVDMESKLRLPDIFKLQCKLKDIYFPYIQVNGINLTEVDGGEFAITNLHSCNGPDFVLNLHLSIEEDNTTARGPGIKKPREANARLKCVYFPIHKDKENIERILDKLKADGYGITEDFETFSRISIRRLGRLLPDARWAPLPFMKSKQRGGDRVQILKRCCLRVKCFIDTDAGFHPMPSKTDLQIHDPFTKALKDLGSDLAQKDKGVKVDIYRGRKQLTFAQLQKAYQDWVLHMHAEYDEEFNCGDDVPVWLLNASNKEALGIKSNAVRVHRAISRKGISWNSGQKVKILKGACPACHSRNMYATLEYFLLEGCEGDAGGMPMGVPDEDGCVLTVGANGAQLELHGSKSLPIIVADPEKCVAVGMDDWNRQVEKLNQKVPSTIEVLGLQQCKKLGIDGALPTKDTISAGFMPPKELVAVLRPSCFTSSCTSDYLDQKYIIKDKFEMCMDIKFRAEPAKASELEQVFSGSATHTSRRGCQGLYIFQLGCVSSLFQKAGIYSFSFSICQTSAVIATVINTAHHDIVLILLSGSCDPDLVYLCIEKFSSHKL</sequence>
<dbReference type="Pfam" id="PF13589">
    <property type="entry name" value="HATPase_c_3"/>
    <property type="match status" value="1"/>
</dbReference>
<organism evidence="1 2">
    <name type="scientific">Carnegiea gigantea</name>
    <dbReference type="NCBI Taxonomy" id="171969"/>
    <lineage>
        <taxon>Eukaryota</taxon>
        <taxon>Viridiplantae</taxon>
        <taxon>Streptophyta</taxon>
        <taxon>Embryophyta</taxon>
        <taxon>Tracheophyta</taxon>
        <taxon>Spermatophyta</taxon>
        <taxon>Magnoliopsida</taxon>
        <taxon>eudicotyledons</taxon>
        <taxon>Gunneridae</taxon>
        <taxon>Pentapetalae</taxon>
        <taxon>Caryophyllales</taxon>
        <taxon>Cactineae</taxon>
        <taxon>Cactaceae</taxon>
        <taxon>Cactoideae</taxon>
        <taxon>Echinocereeae</taxon>
        <taxon>Carnegiea</taxon>
    </lineage>
</organism>
<gene>
    <name evidence="1" type="ORF">Cgig2_015990</name>
</gene>
<comment type="caution">
    <text evidence="1">The sequence shown here is derived from an EMBL/GenBank/DDBJ whole genome shotgun (WGS) entry which is preliminary data.</text>
</comment>
<dbReference type="OrthoDB" id="10036779at2759"/>
<dbReference type="EMBL" id="JAKOGI010000058">
    <property type="protein sequence ID" value="KAJ8446219.1"/>
    <property type="molecule type" value="Genomic_DNA"/>
</dbReference>
<protein>
    <submittedName>
        <fullName evidence="1">Uncharacterized protein</fullName>
    </submittedName>
</protein>
<reference evidence="1" key="1">
    <citation type="submission" date="2022-04" db="EMBL/GenBank/DDBJ databases">
        <title>Carnegiea gigantea Genome sequencing and assembly v2.</title>
        <authorList>
            <person name="Copetti D."/>
            <person name="Sanderson M.J."/>
            <person name="Burquez A."/>
            <person name="Wojciechowski M.F."/>
        </authorList>
    </citation>
    <scope>NUCLEOTIDE SEQUENCE</scope>
    <source>
        <strain evidence="1">SGP5-SGP5p</strain>
        <tissue evidence="1">Aerial part</tissue>
    </source>
</reference>
<accession>A0A9Q1QLK4</accession>
<dbReference type="SUPFAM" id="SSF55874">
    <property type="entry name" value="ATPase domain of HSP90 chaperone/DNA topoisomerase II/histidine kinase"/>
    <property type="match status" value="1"/>
</dbReference>
<evidence type="ECO:0000313" key="1">
    <source>
        <dbReference type="EMBL" id="KAJ8446219.1"/>
    </source>
</evidence>
<dbReference type="Proteomes" id="UP001153076">
    <property type="component" value="Unassembled WGS sequence"/>
</dbReference>
<proteinExistence type="predicted"/>
<dbReference type="InterPro" id="IPR036890">
    <property type="entry name" value="HATPase_C_sf"/>
</dbReference>
<dbReference type="PANTHER" id="PTHR33566:SF1">
    <property type="entry name" value="EN_SPM-LIKE TRANSPOSON-RELATED"/>
    <property type="match status" value="1"/>
</dbReference>
<evidence type="ECO:0000313" key="2">
    <source>
        <dbReference type="Proteomes" id="UP001153076"/>
    </source>
</evidence>